<comment type="caution">
    <text evidence="4">The sequence shown here is derived from an EMBL/GenBank/DDBJ whole genome shotgun (WGS) entry which is preliminary data.</text>
</comment>
<dbReference type="RefSeq" id="WP_335420965.1">
    <property type="nucleotide sequence ID" value="NZ_JBALHR010000003.1"/>
</dbReference>
<keyword evidence="5" id="KW-1185">Reference proteome</keyword>
<proteinExistence type="predicted"/>
<dbReference type="Proteomes" id="UP001431963">
    <property type="component" value="Unassembled WGS sequence"/>
</dbReference>
<dbReference type="Pfam" id="PF13704">
    <property type="entry name" value="Glyco_tranf_2_4"/>
    <property type="match status" value="1"/>
</dbReference>
<dbReference type="InterPro" id="IPR029044">
    <property type="entry name" value="Nucleotide-diphossugar_trans"/>
</dbReference>
<keyword evidence="4" id="KW-0328">Glycosyltransferase</keyword>
<evidence type="ECO:0000313" key="5">
    <source>
        <dbReference type="Proteomes" id="UP001431963"/>
    </source>
</evidence>
<dbReference type="PANTHER" id="PTHR21461">
    <property type="entry name" value="GLYCOSYLTRANSFERASE FAMILY 92 PROTEIN"/>
    <property type="match status" value="1"/>
</dbReference>
<accession>A0ABU8BSN0</accession>
<evidence type="ECO:0000313" key="4">
    <source>
        <dbReference type="EMBL" id="MEH7827705.1"/>
    </source>
</evidence>
<keyword evidence="4" id="KW-0808">Transferase</keyword>
<evidence type="ECO:0000256" key="2">
    <source>
        <dbReference type="ARBA" id="ARBA00022692"/>
    </source>
</evidence>
<evidence type="ECO:0000256" key="3">
    <source>
        <dbReference type="ARBA" id="ARBA00022989"/>
    </source>
</evidence>
<dbReference type="CDD" id="cd00761">
    <property type="entry name" value="Glyco_tranf_GTA_type"/>
    <property type="match status" value="1"/>
</dbReference>
<organism evidence="4 5">
    <name type="scientific">Gemmobacter denitrificans</name>
    <dbReference type="NCBI Taxonomy" id="3123040"/>
    <lineage>
        <taxon>Bacteria</taxon>
        <taxon>Pseudomonadati</taxon>
        <taxon>Pseudomonadota</taxon>
        <taxon>Alphaproteobacteria</taxon>
        <taxon>Rhodobacterales</taxon>
        <taxon>Paracoccaceae</taxon>
        <taxon>Gemmobacter</taxon>
    </lineage>
</organism>
<reference evidence="4" key="1">
    <citation type="submission" date="2024-02" db="EMBL/GenBank/DDBJ databases">
        <title>Genome sequences of strain Gemmobacter sp. JM10B15.</title>
        <authorList>
            <person name="Zhang M."/>
        </authorList>
    </citation>
    <scope>NUCLEOTIDE SEQUENCE</scope>
    <source>
        <strain evidence="4">JM10B15</strain>
    </source>
</reference>
<evidence type="ECO:0000256" key="1">
    <source>
        <dbReference type="ARBA" id="ARBA00004167"/>
    </source>
</evidence>
<protein>
    <submittedName>
        <fullName evidence="4">Glycosyltransferase family 2 protein</fullName>
        <ecNumber evidence="4">2.4.-.-</ecNumber>
    </submittedName>
</protein>
<comment type="subcellular location">
    <subcellularLocation>
        <location evidence="1">Membrane</location>
        <topology evidence="1">Single-pass membrane protein</topology>
    </subcellularLocation>
</comment>
<dbReference type="EC" id="2.4.-.-" evidence="4"/>
<name>A0ABU8BSN0_9RHOB</name>
<keyword evidence="3" id="KW-1133">Transmembrane helix</keyword>
<dbReference type="PANTHER" id="PTHR21461:SF69">
    <property type="entry name" value="GLYCOSYLTRANSFERASE FAMILY 92 PROTEIN"/>
    <property type="match status" value="1"/>
</dbReference>
<keyword evidence="3" id="KW-0472">Membrane</keyword>
<gene>
    <name evidence="4" type="ORF">V6590_06070</name>
</gene>
<dbReference type="GO" id="GO:0016757">
    <property type="term" value="F:glycosyltransferase activity"/>
    <property type="evidence" value="ECO:0007669"/>
    <property type="project" value="UniProtKB-KW"/>
</dbReference>
<dbReference type="SUPFAM" id="SSF53448">
    <property type="entry name" value="Nucleotide-diphospho-sugar transferases"/>
    <property type="match status" value="1"/>
</dbReference>
<dbReference type="EMBL" id="JBALHR010000003">
    <property type="protein sequence ID" value="MEH7827705.1"/>
    <property type="molecule type" value="Genomic_DNA"/>
</dbReference>
<sequence length="333" mass="38080">MAEGFTVVTTMKNEAPFLLEWVAFHLALGFDHIVLCTNDCDDPTEKMARRLARMGVLRHHITQYNPGDSIQRVALRQVLDYPEVTGADWVYICDADEFLCSDVGNGTVQALAAQARPRCEVISIPWRRFGSSYRRRYTDGLVTEQFTLANPMPVEIPEQPLPNAFAKSLFRGAIIPRCDRLGIHTPIPKHWLKRDFIRELPGGRRIVDMPTPMHVPADYRLAQINHYQLRSVDSFLVKAERGRVNHVAKPIGIEYWQRNEASEVPCNRIARMVPELRHWQAQLLADRRLATLHARAVRWHQDRIAELAKVPDMIQLRARIEAGFPDAERGAVA</sequence>
<keyword evidence="2" id="KW-0812">Transmembrane</keyword>